<name>D8JWB4_HYPDA</name>
<dbReference type="HOGENOM" id="CLU_923694_0_0_5"/>
<dbReference type="KEGG" id="hdn:Hden_1215"/>
<dbReference type="EMBL" id="CP002083">
    <property type="protein sequence ID" value="ADJ23027.1"/>
    <property type="molecule type" value="Genomic_DNA"/>
</dbReference>
<organism evidence="1 2">
    <name type="scientific">Hyphomicrobium denitrificans (strain ATCC 51888 / DSM 1869 / NCIMB 11706 / TK 0415)</name>
    <dbReference type="NCBI Taxonomy" id="582899"/>
    <lineage>
        <taxon>Bacteria</taxon>
        <taxon>Pseudomonadati</taxon>
        <taxon>Pseudomonadota</taxon>
        <taxon>Alphaproteobacteria</taxon>
        <taxon>Hyphomicrobiales</taxon>
        <taxon>Hyphomicrobiaceae</taxon>
        <taxon>Hyphomicrobium</taxon>
    </lineage>
</organism>
<accession>D8JWB4</accession>
<gene>
    <name evidence="1" type="ordered locus">Hden_1215</name>
</gene>
<evidence type="ECO:0000313" key="2">
    <source>
        <dbReference type="Proteomes" id="UP000002033"/>
    </source>
</evidence>
<dbReference type="AlphaFoldDB" id="D8JWB4"/>
<reference evidence="2" key="1">
    <citation type="journal article" date="2011" name="J. Bacteriol.">
        <title>Genome sequences of eight morphologically diverse alphaproteobacteria.</title>
        <authorList>
            <consortium name="US DOE Joint Genome Institute"/>
            <person name="Brown P.J."/>
            <person name="Kysela D.T."/>
            <person name="Buechlein A."/>
            <person name="Hemmerich C."/>
            <person name="Brun Y.V."/>
        </authorList>
    </citation>
    <scope>NUCLEOTIDE SEQUENCE [LARGE SCALE GENOMIC DNA]</scope>
    <source>
        <strain evidence="2">ATCC 51888 / DSM 1869 / NCIB 11706 / TK 0415</strain>
    </source>
</reference>
<dbReference type="OrthoDB" id="7840472at2"/>
<dbReference type="RefSeq" id="WP_013215242.1">
    <property type="nucleotide sequence ID" value="NC_014313.1"/>
</dbReference>
<sequence>MANRQIINTASPIARGRISAPLNLKTAPVGSGPLALPTANPTPNVSMTAKGGFLIQTGTETLRSAQAAGMPTAPVAASMASLRRMAKAGYLGSGAGVQNMARKAEASMVGGAGIEIIIDTRDILKISEGLAAAGIILAEGHAILSKAINDGARKYNTTIKRKLQAWTGLRDQARIVRAISTVYSTPATLAAVIRVRDRFVRITADYFGASWSRANPGAVHSAWNRRQLAVHAFMIPGKAPVFKRVGSSKYPIAPIWGPALPREIDRHRGEVEAEVNAIVRTRVLATGERLLAMAVARAARR</sequence>
<dbReference type="STRING" id="582899.Hden_1215"/>
<evidence type="ECO:0000313" key="1">
    <source>
        <dbReference type="EMBL" id="ADJ23027.1"/>
    </source>
</evidence>
<protein>
    <submittedName>
        <fullName evidence="1">Uncharacterized protein</fullName>
    </submittedName>
</protein>
<proteinExistence type="predicted"/>
<keyword evidence="2" id="KW-1185">Reference proteome</keyword>
<dbReference type="Proteomes" id="UP000002033">
    <property type="component" value="Chromosome"/>
</dbReference>